<gene>
    <name evidence="1" type="ORF">D623_10014964</name>
</gene>
<organism evidence="1 2">
    <name type="scientific">Myotis brandtii</name>
    <name type="common">Brandt's bat</name>
    <dbReference type="NCBI Taxonomy" id="109478"/>
    <lineage>
        <taxon>Eukaryota</taxon>
        <taxon>Metazoa</taxon>
        <taxon>Chordata</taxon>
        <taxon>Craniata</taxon>
        <taxon>Vertebrata</taxon>
        <taxon>Euteleostomi</taxon>
        <taxon>Mammalia</taxon>
        <taxon>Eutheria</taxon>
        <taxon>Laurasiatheria</taxon>
        <taxon>Chiroptera</taxon>
        <taxon>Yangochiroptera</taxon>
        <taxon>Vespertilionidae</taxon>
        <taxon>Myotis</taxon>
    </lineage>
</organism>
<keyword evidence="2" id="KW-1185">Reference proteome</keyword>
<dbReference type="AlphaFoldDB" id="S7PX90"/>
<evidence type="ECO:0000313" key="1">
    <source>
        <dbReference type="EMBL" id="EPQ15583.1"/>
    </source>
</evidence>
<dbReference type="EMBL" id="KE164160">
    <property type="protein sequence ID" value="EPQ15583.1"/>
    <property type="molecule type" value="Genomic_DNA"/>
</dbReference>
<sequence length="68" mass="7227">MSVHLTPKGSAPGAESDVETKAGLRLLSPVLFFYSFVPPTQTVVTTHTPMHAHKFTVQPSDPLGPGRG</sequence>
<reference evidence="1 2" key="1">
    <citation type="journal article" date="2013" name="Nat. Commun.">
        <title>Genome analysis reveals insights into physiology and longevity of the Brandt's bat Myotis brandtii.</title>
        <authorList>
            <person name="Seim I."/>
            <person name="Fang X."/>
            <person name="Xiong Z."/>
            <person name="Lobanov A.V."/>
            <person name="Huang Z."/>
            <person name="Ma S."/>
            <person name="Feng Y."/>
            <person name="Turanov A.A."/>
            <person name="Zhu Y."/>
            <person name="Lenz T.L."/>
            <person name="Gerashchenko M.V."/>
            <person name="Fan D."/>
            <person name="Hee Yim S."/>
            <person name="Yao X."/>
            <person name="Jordan D."/>
            <person name="Xiong Y."/>
            <person name="Ma Y."/>
            <person name="Lyapunov A.N."/>
            <person name="Chen G."/>
            <person name="Kulakova O.I."/>
            <person name="Sun Y."/>
            <person name="Lee S.G."/>
            <person name="Bronson R.T."/>
            <person name="Moskalev A.A."/>
            <person name="Sunyaev S.R."/>
            <person name="Zhang G."/>
            <person name="Krogh A."/>
            <person name="Wang J."/>
            <person name="Gladyshev V.N."/>
        </authorList>
    </citation>
    <scope>NUCLEOTIDE SEQUENCE [LARGE SCALE GENOMIC DNA]</scope>
</reference>
<dbReference type="Proteomes" id="UP000052978">
    <property type="component" value="Unassembled WGS sequence"/>
</dbReference>
<name>S7PX90_MYOBR</name>
<proteinExistence type="predicted"/>
<evidence type="ECO:0000313" key="2">
    <source>
        <dbReference type="Proteomes" id="UP000052978"/>
    </source>
</evidence>
<protein>
    <submittedName>
        <fullName evidence="1">Uncharacterized protein</fullName>
    </submittedName>
</protein>
<accession>S7PX90</accession>